<organism evidence="2 3">
    <name type="scientific">Halteria grandinella</name>
    <dbReference type="NCBI Taxonomy" id="5974"/>
    <lineage>
        <taxon>Eukaryota</taxon>
        <taxon>Sar</taxon>
        <taxon>Alveolata</taxon>
        <taxon>Ciliophora</taxon>
        <taxon>Intramacronucleata</taxon>
        <taxon>Spirotrichea</taxon>
        <taxon>Stichotrichia</taxon>
        <taxon>Sporadotrichida</taxon>
        <taxon>Halteriidae</taxon>
        <taxon>Halteria</taxon>
    </lineage>
</organism>
<evidence type="ECO:0000313" key="3">
    <source>
        <dbReference type="Proteomes" id="UP000785679"/>
    </source>
</evidence>
<sequence length="193" mass="21834">MFPYRESQRSLKVVEMQTSRFDFSLREAFTSHFSRTIQTFLNYHQSINLFAQISPFFIPQYYIIHSLVIISRSKKFIFIYFNMSKSIGKQGGDSNGIPQTALGVVVGVVSTNMPKSKAPQANQQPQQITNASKQKQGVQQRSQKASKQGGNKTEAKTQQPIDINKVIYEKISDPYGVVQDLCSSLESEDLIIK</sequence>
<accession>A0A8J8SY06</accession>
<dbReference type="Proteomes" id="UP000785679">
    <property type="component" value="Unassembled WGS sequence"/>
</dbReference>
<protein>
    <submittedName>
        <fullName evidence="2">Uncharacterized protein</fullName>
    </submittedName>
</protein>
<dbReference type="EMBL" id="RRYP01017006">
    <property type="protein sequence ID" value="TNV74433.1"/>
    <property type="molecule type" value="Genomic_DNA"/>
</dbReference>
<feature type="region of interest" description="Disordered" evidence="1">
    <location>
        <begin position="114"/>
        <end position="158"/>
    </location>
</feature>
<evidence type="ECO:0000313" key="2">
    <source>
        <dbReference type="EMBL" id="TNV74433.1"/>
    </source>
</evidence>
<reference evidence="2" key="1">
    <citation type="submission" date="2019-06" db="EMBL/GenBank/DDBJ databases">
        <authorList>
            <person name="Zheng W."/>
        </authorList>
    </citation>
    <scope>NUCLEOTIDE SEQUENCE</scope>
    <source>
        <strain evidence="2">QDHG01</strain>
    </source>
</reference>
<name>A0A8J8SY06_HALGN</name>
<comment type="caution">
    <text evidence="2">The sequence shown here is derived from an EMBL/GenBank/DDBJ whole genome shotgun (WGS) entry which is preliminary data.</text>
</comment>
<evidence type="ECO:0000256" key="1">
    <source>
        <dbReference type="SAM" id="MobiDB-lite"/>
    </source>
</evidence>
<proteinExistence type="predicted"/>
<dbReference type="AlphaFoldDB" id="A0A8J8SY06"/>
<keyword evidence="3" id="KW-1185">Reference proteome</keyword>
<gene>
    <name evidence="2" type="ORF">FGO68_gene3663</name>
</gene>